<accession>A0A8C8VQU2</accession>
<evidence type="ECO:0000313" key="1">
    <source>
        <dbReference type="Ensembl" id="ENSPCEP00000025987.1"/>
    </source>
</evidence>
<organism evidence="1 2">
    <name type="scientific">Pelusios castaneus</name>
    <name type="common">West African mud turtle</name>
    <dbReference type="NCBI Taxonomy" id="367368"/>
    <lineage>
        <taxon>Eukaryota</taxon>
        <taxon>Metazoa</taxon>
        <taxon>Chordata</taxon>
        <taxon>Craniata</taxon>
        <taxon>Vertebrata</taxon>
        <taxon>Euteleostomi</taxon>
        <taxon>Archelosauria</taxon>
        <taxon>Testudinata</taxon>
        <taxon>Testudines</taxon>
        <taxon>Pleurodira</taxon>
        <taxon>Pelomedusidae</taxon>
        <taxon>Pelusios</taxon>
    </lineage>
</organism>
<dbReference type="Ensembl" id="ENSPCET00000026853.1">
    <property type="protein sequence ID" value="ENSPCEP00000025987.1"/>
    <property type="gene ID" value="ENSPCEG00000019533.1"/>
</dbReference>
<reference evidence="1" key="1">
    <citation type="submission" date="2025-08" db="UniProtKB">
        <authorList>
            <consortium name="Ensembl"/>
        </authorList>
    </citation>
    <scope>IDENTIFICATION</scope>
</reference>
<dbReference type="AlphaFoldDB" id="A0A8C8VQU2"/>
<keyword evidence="2" id="KW-1185">Reference proteome</keyword>
<protein>
    <submittedName>
        <fullName evidence="1">Uncharacterized protein</fullName>
    </submittedName>
</protein>
<evidence type="ECO:0000313" key="2">
    <source>
        <dbReference type="Proteomes" id="UP000694393"/>
    </source>
</evidence>
<sequence length="355" mass="39167">MSPVVLFKYIVSPGDKDNENLVLCSLTSNKTQKGKGSNSLAASFMKDSGSAKVEQAQAPNFSLQEGNTLEYSLPLVQNTQGSNISLLNCTLPQAQSDSKSECTAIERTAAGETEDSLSISFTQDSEGNRVLAHRNAVDSVSGRVSVANGKTSRKRVCHWIEEGHLCSKRGRMRVGLKPEHLMKQGRKRWKNLSPAGISFMDFPEAENVCPALKGNEDQQTNCSVPKGQKAKAEPLRESQNFASFWTNCYNKVSSAEEPGDNKSSPTKQLFTQDSEGYRVISHQHFYENVSSQKKYPQDKPNFVDKGTTPISVGCFRVYSSGAWDRTPVATNIDEPESCYDSLFTEDSEGNRIIKH</sequence>
<reference evidence="1" key="2">
    <citation type="submission" date="2025-09" db="UniProtKB">
        <authorList>
            <consortium name="Ensembl"/>
        </authorList>
    </citation>
    <scope>IDENTIFICATION</scope>
</reference>
<name>A0A8C8VQU2_9SAUR</name>
<dbReference type="Proteomes" id="UP000694393">
    <property type="component" value="Unplaced"/>
</dbReference>
<proteinExistence type="predicted"/>